<dbReference type="Proteomes" id="UP000283855">
    <property type="component" value="Unassembled WGS sequence"/>
</dbReference>
<dbReference type="Gene3D" id="2.60.40.10">
    <property type="entry name" value="Immunoglobulins"/>
    <property type="match status" value="1"/>
</dbReference>
<dbReference type="InterPro" id="IPR013783">
    <property type="entry name" value="Ig-like_fold"/>
</dbReference>
<evidence type="ECO:0000313" key="2">
    <source>
        <dbReference type="Proteomes" id="UP000283855"/>
    </source>
</evidence>
<dbReference type="InterPro" id="IPR036249">
    <property type="entry name" value="Thioredoxin-like_sf"/>
</dbReference>
<evidence type="ECO:0000313" key="1">
    <source>
        <dbReference type="EMBL" id="RHA75897.1"/>
    </source>
</evidence>
<reference evidence="1 2" key="1">
    <citation type="submission" date="2018-08" db="EMBL/GenBank/DDBJ databases">
        <title>A genome reference for cultivated species of the human gut microbiota.</title>
        <authorList>
            <person name="Zou Y."/>
            <person name="Xue W."/>
            <person name="Luo G."/>
        </authorList>
    </citation>
    <scope>NUCLEOTIDE SEQUENCE [LARGE SCALE GENOMIC DNA]</scope>
    <source>
        <strain evidence="1 2">AM42-38</strain>
    </source>
</reference>
<dbReference type="Pfam" id="PF07610">
    <property type="entry name" value="DUF1573"/>
    <property type="match status" value="1"/>
</dbReference>
<protein>
    <submittedName>
        <fullName evidence="1">DUF1573 domain-containing protein</fullName>
    </submittedName>
</protein>
<name>A0A413T095_9BACT</name>
<dbReference type="Gene3D" id="3.40.30.10">
    <property type="entry name" value="Glutaredoxin"/>
    <property type="match status" value="1"/>
</dbReference>
<dbReference type="AlphaFoldDB" id="A0A413T095"/>
<dbReference type="PANTHER" id="PTHR37833">
    <property type="entry name" value="LIPOPROTEIN-RELATED"/>
    <property type="match status" value="1"/>
</dbReference>
<dbReference type="SUPFAM" id="SSF52833">
    <property type="entry name" value="Thioredoxin-like"/>
    <property type="match status" value="1"/>
</dbReference>
<accession>A0A413T095</accession>
<dbReference type="PANTHER" id="PTHR37833:SF1">
    <property type="entry name" value="SIGNAL PEPTIDE PROTEIN"/>
    <property type="match status" value="1"/>
</dbReference>
<dbReference type="RefSeq" id="WP_118400374.1">
    <property type="nucleotide sequence ID" value="NZ_CABJGD010000013.1"/>
</dbReference>
<dbReference type="InterPro" id="IPR011467">
    <property type="entry name" value="DUF1573"/>
</dbReference>
<comment type="caution">
    <text evidence="1">The sequence shown here is derived from an EMBL/GenBank/DDBJ whole genome shotgun (WGS) entry which is preliminary data.</text>
</comment>
<dbReference type="EMBL" id="QSFT01000013">
    <property type="protein sequence ID" value="RHA75897.1"/>
    <property type="molecule type" value="Genomic_DNA"/>
</dbReference>
<organism evidence="1 2">
    <name type="scientific">Phocaeicola coprophilus</name>
    <dbReference type="NCBI Taxonomy" id="387090"/>
    <lineage>
        <taxon>Bacteria</taxon>
        <taxon>Pseudomonadati</taxon>
        <taxon>Bacteroidota</taxon>
        <taxon>Bacteroidia</taxon>
        <taxon>Bacteroidales</taxon>
        <taxon>Bacteroidaceae</taxon>
        <taxon>Phocaeicola</taxon>
    </lineage>
</organism>
<sequence>MKIYSKWLLLSAFLAVCVSCRESRHNQMERLVQEWNGKEIRFPSHPVFTRFVTDTVPYRIPKTDYKVVVFVDSVGCISCKLQLPKWKEFMHEVDSLCEGKVSFVFFFQSADVKELRYILRRDGFSLPVCIDADDSFNSLNHFPGEMMFQTFLVDSENRVKVIGNPIHNLSVKDLYLKELTGMKSNPLPVTIVHPDSTEYHYGTVGENQTESKKVILHNTGKEVFRIKGVTTSCDCMTVEYGWDEIQPGESAVLTVKYKAEEPGDFWRTITIYGNIPDQSITLDFWGTVRK</sequence>
<proteinExistence type="predicted"/>
<gene>
    <name evidence="1" type="ORF">DW921_07585</name>
</gene>